<dbReference type="Proteomes" id="UP000807306">
    <property type="component" value="Unassembled WGS sequence"/>
</dbReference>
<evidence type="ECO:0000313" key="3">
    <source>
        <dbReference type="Proteomes" id="UP000807306"/>
    </source>
</evidence>
<name>A0A9P6JW77_9AGAR</name>
<protein>
    <submittedName>
        <fullName evidence="2">Uncharacterized protein</fullName>
    </submittedName>
</protein>
<proteinExistence type="predicted"/>
<evidence type="ECO:0000256" key="1">
    <source>
        <dbReference type="SAM" id="MobiDB-lite"/>
    </source>
</evidence>
<accession>A0A9P6JW77</accession>
<gene>
    <name evidence="2" type="ORF">CPB83DRAFT_325264</name>
</gene>
<dbReference type="AlphaFoldDB" id="A0A9P6JW77"/>
<keyword evidence="3" id="KW-1185">Reference proteome</keyword>
<dbReference type="EMBL" id="MU157826">
    <property type="protein sequence ID" value="KAF9534260.1"/>
    <property type="molecule type" value="Genomic_DNA"/>
</dbReference>
<organism evidence="2 3">
    <name type="scientific">Crepidotus variabilis</name>
    <dbReference type="NCBI Taxonomy" id="179855"/>
    <lineage>
        <taxon>Eukaryota</taxon>
        <taxon>Fungi</taxon>
        <taxon>Dikarya</taxon>
        <taxon>Basidiomycota</taxon>
        <taxon>Agaricomycotina</taxon>
        <taxon>Agaricomycetes</taxon>
        <taxon>Agaricomycetidae</taxon>
        <taxon>Agaricales</taxon>
        <taxon>Agaricineae</taxon>
        <taxon>Crepidotaceae</taxon>
        <taxon>Crepidotus</taxon>
    </lineage>
</organism>
<feature type="region of interest" description="Disordered" evidence="1">
    <location>
        <begin position="110"/>
        <end position="182"/>
    </location>
</feature>
<sequence length="283" mass="30995">MSSSIDSPNRPPMKQAMSYRKPVPVFIPSPLPSPVPLPVVLPGEVRSVECSRQEEELPPLPQNWREIVHTRVLEAKSSRVSLASQALASQEDVAENLPAGLNAEARSVFFTPEEDQPSIPKIPNTLRKPPSAYKHALRGLPTAYRPPTPPSQSHSVHRITLESPSPTSASSFDHERTSPTRTRVRTVYQPADLPSLKLSPSFHTERTMFSVNSRPVTAPWSQSLGTLALADGGANSYSTPWKKQMVDVDWSVSDYPGPENDDDGCCCSGGFFSRFFSSLCGSN</sequence>
<reference evidence="2" key="1">
    <citation type="submission" date="2020-11" db="EMBL/GenBank/DDBJ databases">
        <authorList>
            <consortium name="DOE Joint Genome Institute"/>
            <person name="Ahrendt S."/>
            <person name="Riley R."/>
            <person name="Andreopoulos W."/>
            <person name="Labutti K."/>
            <person name="Pangilinan J."/>
            <person name="Ruiz-Duenas F.J."/>
            <person name="Barrasa J.M."/>
            <person name="Sanchez-Garcia M."/>
            <person name="Camarero S."/>
            <person name="Miyauchi S."/>
            <person name="Serrano A."/>
            <person name="Linde D."/>
            <person name="Babiker R."/>
            <person name="Drula E."/>
            <person name="Ayuso-Fernandez I."/>
            <person name="Pacheco R."/>
            <person name="Padilla G."/>
            <person name="Ferreira P."/>
            <person name="Barriuso J."/>
            <person name="Kellner H."/>
            <person name="Castanera R."/>
            <person name="Alfaro M."/>
            <person name="Ramirez L."/>
            <person name="Pisabarro A.G."/>
            <person name="Kuo A."/>
            <person name="Tritt A."/>
            <person name="Lipzen A."/>
            <person name="He G."/>
            <person name="Yan M."/>
            <person name="Ng V."/>
            <person name="Cullen D."/>
            <person name="Martin F."/>
            <person name="Rosso M.-N."/>
            <person name="Henrissat B."/>
            <person name="Hibbett D."/>
            <person name="Martinez A.T."/>
            <person name="Grigoriev I.V."/>
        </authorList>
    </citation>
    <scope>NUCLEOTIDE SEQUENCE</scope>
    <source>
        <strain evidence="2">CBS 506.95</strain>
    </source>
</reference>
<evidence type="ECO:0000313" key="2">
    <source>
        <dbReference type="EMBL" id="KAF9534260.1"/>
    </source>
</evidence>
<dbReference type="OrthoDB" id="3062544at2759"/>
<feature type="compositionally biased region" description="Polar residues" evidence="1">
    <location>
        <begin position="162"/>
        <end position="171"/>
    </location>
</feature>
<comment type="caution">
    <text evidence="2">The sequence shown here is derived from an EMBL/GenBank/DDBJ whole genome shotgun (WGS) entry which is preliminary data.</text>
</comment>